<name>A0ABM7NZH4_9BACT</name>
<dbReference type="InterPro" id="IPR006597">
    <property type="entry name" value="Sel1-like"/>
</dbReference>
<evidence type="ECO:0000256" key="1">
    <source>
        <dbReference type="SAM" id="SignalP"/>
    </source>
</evidence>
<accession>A0ABM7NZH4</accession>
<dbReference type="InterPro" id="IPR024480">
    <property type="entry name" value="DUF3868"/>
</dbReference>
<feature type="chain" id="PRO_5046843991" description="DUF3868 domain-containing protein" evidence="1">
    <location>
        <begin position="22"/>
        <end position="497"/>
    </location>
</feature>
<dbReference type="InterPro" id="IPR011990">
    <property type="entry name" value="TPR-like_helical_dom_sf"/>
</dbReference>
<dbReference type="SUPFAM" id="SSF48452">
    <property type="entry name" value="TPR-like"/>
    <property type="match status" value="1"/>
</dbReference>
<gene>
    <name evidence="3" type="ORF">prwr041_17190</name>
</gene>
<proteinExistence type="predicted"/>
<keyword evidence="1" id="KW-0732">Signal</keyword>
<dbReference type="Gene3D" id="1.25.40.10">
    <property type="entry name" value="Tetratricopeptide repeat domain"/>
    <property type="match status" value="1"/>
</dbReference>
<dbReference type="Pfam" id="PF12984">
    <property type="entry name" value="DUF3868"/>
    <property type="match status" value="1"/>
</dbReference>
<evidence type="ECO:0000313" key="4">
    <source>
        <dbReference type="Proteomes" id="UP001319045"/>
    </source>
</evidence>
<sequence length="497" mass="55675">MKFHKLTLLALALSCVCCSLAQTAYKGQLFINNEKFTIQGSLLRVQLRVSYNDDVLNNGEMLNFTPVLKNGFQSQALSSVVINSKERLKYENRKDYFNDLIRTNVPVVTKDPRHGTRYFIYDTTIPYNDWMRNASLFIESEERGWGHTPHVYEDKVFKQIVLNTVPTSTSDFTVDEVFVNGGSSAKADWVQFLDPTNVYSSELSMSGVIPLMDSRKIGKLSNRKFNKAIYEELKKSLDSQLQVQGTVVRNVAIVGYGAPIGNYKKNEIESNERALSLKQFLMKNNSTATDGLTVTWVPEDWDSIASLVDKSSMKLSGAALDIIRTEDVVAGREDELKMLGDGAPYAYMKHYVFPEVCRLKYTAILERKSNGYNSGNTAFNNATAVSVSQMYASANNFKVGSSEFNDIMDLSARLFPDNVEANIDAAGVALIRGNIAQAQNYLNRWETDPRAYNNLGVMYMLQGDLSKAEVYLKMAAAGGVQQARKVLDYLSNVKKLK</sequence>
<organism evidence="3 4">
    <name type="scientific">Prevotella herbatica</name>
    <dbReference type="NCBI Taxonomy" id="2801997"/>
    <lineage>
        <taxon>Bacteria</taxon>
        <taxon>Pseudomonadati</taxon>
        <taxon>Bacteroidota</taxon>
        <taxon>Bacteroidia</taxon>
        <taxon>Bacteroidales</taxon>
        <taxon>Prevotellaceae</taxon>
        <taxon>Prevotella</taxon>
    </lineage>
</organism>
<evidence type="ECO:0000259" key="2">
    <source>
        <dbReference type="Pfam" id="PF12984"/>
    </source>
</evidence>
<dbReference type="SMART" id="SM00671">
    <property type="entry name" value="SEL1"/>
    <property type="match status" value="1"/>
</dbReference>
<feature type="signal peptide" evidence="1">
    <location>
        <begin position="1"/>
        <end position="21"/>
    </location>
</feature>
<dbReference type="Proteomes" id="UP001319045">
    <property type="component" value="Chromosome"/>
</dbReference>
<dbReference type="RefSeq" id="WP_207153448.1">
    <property type="nucleotide sequence ID" value="NZ_AP024484.1"/>
</dbReference>
<reference evidence="3 4" key="1">
    <citation type="journal article" date="2022" name="Int. J. Syst. Evol. Microbiol.">
        <title>Prevotella herbatica sp. nov., a plant polysaccharide-decomposing anaerobic bacterium isolated from a methanogenic reactor.</title>
        <authorList>
            <person name="Uek A."/>
            <person name="Tonouchi A."/>
            <person name="Kaku N."/>
            <person name="Ueki K."/>
        </authorList>
    </citation>
    <scope>NUCLEOTIDE SEQUENCE [LARGE SCALE GENOMIC DNA]</scope>
    <source>
        <strain evidence="3 4">WR041</strain>
    </source>
</reference>
<evidence type="ECO:0000313" key="3">
    <source>
        <dbReference type="EMBL" id="BCS85826.1"/>
    </source>
</evidence>
<keyword evidence="4" id="KW-1185">Reference proteome</keyword>
<protein>
    <recommendedName>
        <fullName evidence="2">DUF3868 domain-containing protein</fullName>
    </recommendedName>
</protein>
<dbReference type="EMBL" id="AP024484">
    <property type="protein sequence ID" value="BCS85826.1"/>
    <property type="molecule type" value="Genomic_DNA"/>
</dbReference>
<feature type="domain" description="DUF3868" evidence="2">
    <location>
        <begin position="6"/>
        <end position="95"/>
    </location>
</feature>